<organism evidence="2 3">
    <name type="scientific">Thioalbus denitrificans</name>
    <dbReference type="NCBI Taxonomy" id="547122"/>
    <lineage>
        <taxon>Bacteria</taxon>
        <taxon>Pseudomonadati</taxon>
        <taxon>Pseudomonadota</taxon>
        <taxon>Gammaproteobacteria</taxon>
        <taxon>Chromatiales</taxon>
        <taxon>Ectothiorhodospiraceae</taxon>
        <taxon>Thioalbus</taxon>
    </lineage>
</organism>
<evidence type="ECO:0000313" key="3">
    <source>
        <dbReference type="Proteomes" id="UP000252707"/>
    </source>
</evidence>
<evidence type="ECO:0000256" key="1">
    <source>
        <dbReference type="SAM" id="Phobius"/>
    </source>
</evidence>
<proteinExistence type="predicted"/>
<keyword evidence="1" id="KW-0472">Membrane</keyword>
<dbReference type="Proteomes" id="UP000252707">
    <property type="component" value="Unassembled WGS sequence"/>
</dbReference>
<feature type="transmembrane region" description="Helical" evidence="1">
    <location>
        <begin position="6"/>
        <end position="26"/>
    </location>
</feature>
<keyword evidence="1" id="KW-1133">Transmembrane helix</keyword>
<feature type="transmembrane region" description="Helical" evidence="1">
    <location>
        <begin position="38"/>
        <end position="56"/>
    </location>
</feature>
<gene>
    <name evidence="2" type="ORF">DFQ59_10390</name>
</gene>
<evidence type="ECO:0000313" key="2">
    <source>
        <dbReference type="EMBL" id="RCX31126.1"/>
    </source>
</evidence>
<keyword evidence="1" id="KW-0812">Transmembrane</keyword>
<accession>A0A369CEL0</accession>
<comment type="caution">
    <text evidence="2">The sequence shown here is derived from an EMBL/GenBank/DDBJ whole genome shotgun (WGS) entry which is preliminary data.</text>
</comment>
<dbReference type="RefSeq" id="WP_114279314.1">
    <property type="nucleotide sequence ID" value="NZ_QPJY01000003.1"/>
</dbReference>
<dbReference type="EMBL" id="QPJY01000003">
    <property type="protein sequence ID" value="RCX31126.1"/>
    <property type="molecule type" value="Genomic_DNA"/>
</dbReference>
<name>A0A369CEL0_9GAMM</name>
<protein>
    <submittedName>
        <fullName evidence="2">Uncharacterized protein</fullName>
    </submittedName>
</protein>
<sequence>MSLFDPGLLFPVIAAAFLALSGRRYLRHGRRADVTVRTWLRLALLFGLVSSGLWIYRLLGS</sequence>
<dbReference type="AlphaFoldDB" id="A0A369CEL0"/>
<reference evidence="2 3" key="1">
    <citation type="submission" date="2018-07" db="EMBL/GenBank/DDBJ databases">
        <title>Genomic Encyclopedia of Type Strains, Phase IV (KMG-IV): sequencing the most valuable type-strain genomes for metagenomic binning, comparative biology and taxonomic classification.</title>
        <authorList>
            <person name="Goeker M."/>
        </authorList>
    </citation>
    <scope>NUCLEOTIDE SEQUENCE [LARGE SCALE GENOMIC DNA]</scope>
    <source>
        <strain evidence="2 3">DSM 26407</strain>
    </source>
</reference>
<keyword evidence="3" id="KW-1185">Reference proteome</keyword>